<keyword evidence="2" id="KW-0479">Metal-binding</keyword>
<dbReference type="EMBL" id="RQER01000004">
    <property type="protein sequence ID" value="TGK02616.1"/>
    <property type="molecule type" value="Genomic_DNA"/>
</dbReference>
<keyword evidence="3" id="KW-0378">Hydrolase</keyword>
<dbReference type="EMBL" id="RQGC01000008">
    <property type="protein sequence ID" value="TGL40182.1"/>
    <property type="molecule type" value="Genomic_DNA"/>
</dbReference>
<comment type="caution">
    <text evidence="7">The sequence shown here is derived from an EMBL/GenBank/DDBJ whole genome shotgun (WGS) entry which is preliminary data.</text>
</comment>
<reference evidence="8" key="1">
    <citation type="submission" date="2018-10" db="EMBL/GenBank/DDBJ databases">
        <authorList>
            <person name="Vincent A.T."/>
            <person name="Schiettekatte O."/>
            <person name="Bourhy P."/>
            <person name="Veyrier F.J."/>
            <person name="Picardeau M."/>
        </authorList>
    </citation>
    <scope>NUCLEOTIDE SEQUENCE</scope>
    <source>
        <strain evidence="8">201702690</strain>
    </source>
</reference>
<evidence type="ECO:0000259" key="6">
    <source>
        <dbReference type="Pfam" id="PF18089"/>
    </source>
</evidence>
<protein>
    <recommendedName>
        <fullName evidence="6">DAPG hydrolase PhiG domain-containing protein</fullName>
    </recommendedName>
</protein>
<evidence type="ECO:0000313" key="10">
    <source>
        <dbReference type="Proteomes" id="UP000297946"/>
    </source>
</evidence>
<evidence type="ECO:0000313" key="7">
    <source>
        <dbReference type="EMBL" id="TGK02616.1"/>
    </source>
</evidence>
<dbReference type="AlphaFoldDB" id="A0A5F1ZTL5"/>
<evidence type="ECO:0000256" key="3">
    <source>
        <dbReference type="ARBA" id="ARBA00022801"/>
    </source>
</evidence>
<evidence type="ECO:0000256" key="2">
    <source>
        <dbReference type="ARBA" id="ARBA00022723"/>
    </source>
</evidence>
<name>A0A5F1ZTL5_9LEPT</name>
<dbReference type="Proteomes" id="UP000297273">
    <property type="component" value="Unassembled WGS sequence"/>
</dbReference>
<reference evidence="7 10" key="2">
    <citation type="journal article" date="2019" name="PLoS Negl. Trop. Dis.">
        <title>Revisiting the worldwide diversity of Leptospira species in the environment.</title>
        <authorList>
            <person name="Vincent A.T."/>
            <person name="Schiettekatte O."/>
            <person name="Bourhy P."/>
            <person name="Veyrier F.J."/>
            <person name="Picardeau M."/>
        </authorList>
    </citation>
    <scope>NUCLEOTIDE SEQUENCE [LARGE SCALE GENOMIC DNA]</scope>
    <source>
        <strain evidence="8">201702690</strain>
        <strain evidence="7 10">SSW18</strain>
    </source>
</reference>
<dbReference type="OrthoDB" id="2052122at2"/>
<evidence type="ECO:0000313" key="9">
    <source>
        <dbReference type="Proteomes" id="UP000297273"/>
    </source>
</evidence>
<accession>A0A5F1ZTL5</accession>
<organism evidence="7 10">
    <name type="scientific">Leptospira langatensis</name>
    <dbReference type="NCBI Taxonomy" id="2484983"/>
    <lineage>
        <taxon>Bacteria</taxon>
        <taxon>Pseudomonadati</taxon>
        <taxon>Spirochaetota</taxon>
        <taxon>Spirochaetia</taxon>
        <taxon>Leptospirales</taxon>
        <taxon>Leptospiraceae</taxon>
        <taxon>Leptospira</taxon>
    </lineage>
</organism>
<sequence>MGSFWLIALLALFLAVNFGLLIFSKPRRLDDLFDGEFTTSVKRLSNGAFQVSVRTPMPGVSPEMVGLWFSEYLRTTEDYKRWHPRAHVWMDWESKQPGILVGASHLVHEYIGPTLMKLRINFIDPKILFGYDPNNKDHFVVCAFVGDLNYPVNFGFLCHSVRKTAEGAEMRSRFWLGHVRSRGATIGIFNLSLLANLPILRFLALRRSTAEHLQIHCLEEMGILAGFLPSLYEANSNPMNSKRP</sequence>
<keyword evidence="4" id="KW-0862">Zinc</keyword>
<gene>
    <name evidence="7" type="ORF">EHO57_04600</name>
    <name evidence="8" type="ORF">EHQ53_13510</name>
</gene>
<comment type="similarity">
    <text evidence="5">Belongs to the DAPG/phloretin hydrolase family.</text>
</comment>
<dbReference type="InterPro" id="IPR041526">
    <property type="entry name" value="DAPG_hydrolase"/>
</dbReference>
<proteinExistence type="inferred from homology"/>
<comment type="cofactor">
    <cofactor evidence="1">
        <name>Zn(2+)</name>
        <dbReference type="ChEBI" id="CHEBI:29105"/>
    </cofactor>
</comment>
<keyword evidence="9" id="KW-1185">Reference proteome</keyword>
<dbReference type="Proteomes" id="UP000297946">
    <property type="component" value="Unassembled WGS sequence"/>
</dbReference>
<evidence type="ECO:0000256" key="5">
    <source>
        <dbReference type="ARBA" id="ARBA00023459"/>
    </source>
</evidence>
<evidence type="ECO:0000256" key="4">
    <source>
        <dbReference type="ARBA" id="ARBA00022833"/>
    </source>
</evidence>
<dbReference type="GO" id="GO:0046872">
    <property type="term" value="F:metal ion binding"/>
    <property type="evidence" value="ECO:0007669"/>
    <property type="project" value="UniProtKB-KW"/>
</dbReference>
<evidence type="ECO:0000313" key="8">
    <source>
        <dbReference type="EMBL" id="TGL40182.1"/>
    </source>
</evidence>
<dbReference type="RefSeq" id="WP_135646296.1">
    <property type="nucleotide sequence ID" value="NZ_RQER01000004.1"/>
</dbReference>
<evidence type="ECO:0000256" key="1">
    <source>
        <dbReference type="ARBA" id="ARBA00001947"/>
    </source>
</evidence>
<feature type="domain" description="DAPG hydrolase PhiG" evidence="6">
    <location>
        <begin position="42"/>
        <end position="233"/>
    </location>
</feature>
<dbReference type="Pfam" id="PF18089">
    <property type="entry name" value="DAPG_hydrolase"/>
    <property type="match status" value="1"/>
</dbReference>
<dbReference type="GO" id="GO:0016787">
    <property type="term" value="F:hydrolase activity"/>
    <property type="evidence" value="ECO:0007669"/>
    <property type="project" value="UniProtKB-KW"/>
</dbReference>